<dbReference type="InterPro" id="IPR013785">
    <property type="entry name" value="Aldolase_TIM"/>
</dbReference>
<keyword evidence="3" id="KW-0004">4Fe-4S</keyword>
<evidence type="ECO:0000256" key="2">
    <source>
        <dbReference type="ARBA" id="ARBA00009777"/>
    </source>
</evidence>
<dbReference type="GO" id="GO:0046872">
    <property type="term" value="F:metal ion binding"/>
    <property type="evidence" value="ECO:0007669"/>
    <property type="project" value="UniProtKB-KW"/>
</dbReference>
<keyword evidence="4" id="KW-0949">S-adenosyl-L-methionine</keyword>
<dbReference type="AlphaFoldDB" id="A0A1M4VJR9"/>
<dbReference type="PROSITE" id="PS01087">
    <property type="entry name" value="RADICAL_ACTIVATING"/>
    <property type="match status" value="1"/>
</dbReference>
<evidence type="ECO:0000256" key="5">
    <source>
        <dbReference type="ARBA" id="ARBA00022723"/>
    </source>
</evidence>
<keyword evidence="6" id="KW-0560">Oxidoreductase</keyword>
<dbReference type="InterPro" id="IPR040074">
    <property type="entry name" value="BssD/PflA/YjjW"/>
</dbReference>
<dbReference type="SFLD" id="SFLDG01118">
    <property type="entry name" value="activating_enzymes__group_2"/>
    <property type="match status" value="1"/>
</dbReference>
<dbReference type="InterPro" id="IPR012839">
    <property type="entry name" value="Organic_radical_activase"/>
</dbReference>
<keyword evidence="8" id="KW-0411">Iron-sulfur</keyword>
<evidence type="ECO:0000259" key="9">
    <source>
        <dbReference type="PROSITE" id="PS51918"/>
    </source>
</evidence>
<dbReference type="InterPro" id="IPR034457">
    <property type="entry name" value="Organic_radical-activating"/>
</dbReference>
<name>A0A1M4VJR9_9FIRM</name>
<dbReference type="RefSeq" id="WP_084116990.1">
    <property type="nucleotide sequence ID" value="NZ_FQTU01000005.1"/>
</dbReference>
<evidence type="ECO:0000313" key="11">
    <source>
        <dbReference type="Proteomes" id="UP000184251"/>
    </source>
</evidence>
<organism evidence="10 11">
    <name type="scientific">Alkalibacter saccharofermentans DSM 14828</name>
    <dbReference type="NCBI Taxonomy" id="1120975"/>
    <lineage>
        <taxon>Bacteria</taxon>
        <taxon>Bacillati</taxon>
        <taxon>Bacillota</taxon>
        <taxon>Clostridia</taxon>
        <taxon>Eubacteriales</taxon>
        <taxon>Eubacteriaceae</taxon>
        <taxon>Alkalibacter</taxon>
    </lineage>
</organism>
<accession>A0A1M4VJR9</accession>
<dbReference type="NCBIfam" id="TIGR02494">
    <property type="entry name" value="PFLE_PFLC"/>
    <property type="match status" value="1"/>
</dbReference>
<keyword evidence="7" id="KW-0408">Iron</keyword>
<dbReference type="PROSITE" id="PS51918">
    <property type="entry name" value="RADICAL_SAM"/>
    <property type="match status" value="1"/>
</dbReference>
<evidence type="ECO:0000313" key="10">
    <source>
        <dbReference type="EMBL" id="SHE69229.1"/>
    </source>
</evidence>
<keyword evidence="11" id="KW-1185">Reference proteome</keyword>
<dbReference type="OrthoDB" id="9782387at2"/>
<protein>
    <submittedName>
        <fullName evidence="10">Pyruvate formate lyase activating enzyme</fullName>
    </submittedName>
</protein>
<comment type="cofactor">
    <cofactor evidence="1">
        <name>[4Fe-4S] cluster</name>
        <dbReference type="ChEBI" id="CHEBI:49883"/>
    </cofactor>
</comment>
<proteinExistence type="inferred from homology"/>
<sequence length="281" mass="31651">MKKPLIFNIQRYSIHDGGGIRTMIFFKGCPLRCPWCSNPESQETGVEIIRKNSLCIQCIAKDAYTCPAKPEDCPTGALEYVGKSMSIEDLLEEVKKDMVFYDTSGGGVTLSGGEVLLHGEFASELLKEIKALGIHTAIETTGHGSWELLDRMTDYTDLVLFDFKIMDNDKFARIIKGDLDLVLQNFSKLMEKNVKVIPRVPLIPGYTMDEENIEKMIGILKKHPKLEEVHLLPFHQFGSSKYKGIGKEYTMEDVSPPEDDVVEKIKIDFEKAGYTVYIGGR</sequence>
<evidence type="ECO:0000256" key="8">
    <source>
        <dbReference type="ARBA" id="ARBA00023014"/>
    </source>
</evidence>
<evidence type="ECO:0000256" key="3">
    <source>
        <dbReference type="ARBA" id="ARBA00022485"/>
    </source>
</evidence>
<dbReference type="NCBIfam" id="NF007483">
    <property type="entry name" value="PRK10076.1"/>
    <property type="match status" value="1"/>
</dbReference>
<evidence type="ECO:0000256" key="7">
    <source>
        <dbReference type="ARBA" id="ARBA00023004"/>
    </source>
</evidence>
<dbReference type="STRING" id="1120975.SAMN02746064_01019"/>
<keyword evidence="10" id="KW-0456">Lyase</keyword>
<evidence type="ECO:0000256" key="4">
    <source>
        <dbReference type="ARBA" id="ARBA00022691"/>
    </source>
</evidence>
<dbReference type="CDD" id="cd01335">
    <property type="entry name" value="Radical_SAM"/>
    <property type="match status" value="1"/>
</dbReference>
<dbReference type="Pfam" id="PF04055">
    <property type="entry name" value="Radical_SAM"/>
    <property type="match status" value="1"/>
</dbReference>
<dbReference type="EMBL" id="FQTU01000005">
    <property type="protein sequence ID" value="SHE69229.1"/>
    <property type="molecule type" value="Genomic_DNA"/>
</dbReference>
<dbReference type="PANTHER" id="PTHR30352:SF4">
    <property type="entry name" value="PYRUVATE FORMATE-LYASE 2-ACTIVATING ENZYME"/>
    <property type="match status" value="1"/>
</dbReference>
<dbReference type="InterPro" id="IPR058240">
    <property type="entry name" value="rSAM_sf"/>
</dbReference>
<dbReference type="PIRSF" id="PIRSF000371">
    <property type="entry name" value="PFL_act_enz"/>
    <property type="match status" value="1"/>
</dbReference>
<evidence type="ECO:0000256" key="6">
    <source>
        <dbReference type="ARBA" id="ARBA00023002"/>
    </source>
</evidence>
<dbReference type="Proteomes" id="UP000184251">
    <property type="component" value="Unassembled WGS sequence"/>
</dbReference>
<reference evidence="10 11" key="1">
    <citation type="submission" date="2016-11" db="EMBL/GenBank/DDBJ databases">
        <authorList>
            <person name="Jaros S."/>
            <person name="Januszkiewicz K."/>
            <person name="Wedrychowicz H."/>
        </authorList>
    </citation>
    <scope>NUCLEOTIDE SEQUENCE [LARGE SCALE GENOMIC DNA]</scope>
    <source>
        <strain evidence="10 11">DSM 14828</strain>
    </source>
</reference>
<comment type="similarity">
    <text evidence="2">Belongs to the organic radical-activating enzymes family.</text>
</comment>
<dbReference type="InterPro" id="IPR001989">
    <property type="entry name" value="Radical_activat_CS"/>
</dbReference>
<dbReference type="InterPro" id="IPR007197">
    <property type="entry name" value="rSAM"/>
</dbReference>
<dbReference type="SUPFAM" id="SSF102114">
    <property type="entry name" value="Radical SAM enzymes"/>
    <property type="match status" value="1"/>
</dbReference>
<dbReference type="GO" id="GO:0016491">
    <property type="term" value="F:oxidoreductase activity"/>
    <property type="evidence" value="ECO:0007669"/>
    <property type="project" value="UniProtKB-KW"/>
</dbReference>
<dbReference type="Gene3D" id="3.20.20.70">
    <property type="entry name" value="Aldolase class I"/>
    <property type="match status" value="1"/>
</dbReference>
<feature type="domain" description="Radical SAM core" evidence="9">
    <location>
        <begin position="15"/>
        <end position="281"/>
    </location>
</feature>
<dbReference type="GO" id="GO:0016829">
    <property type="term" value="F:lyase activity"/>
    <property type="evidence" value="ECO:0007669"/>
    <property type="project" value="UniProtKB-KW"/>
</dbReference>
<keyword evidence="10" id="KW-0670">Pyruvate</keyword>
<keyword evidence="5" id="KW-0479">Metal-binding</keyword>
<dbReference type="SFLD" id="SFLDG01066">
    <property type="entry name" value="organic_radical-activating_enz"/>
    <property type="match status" value="1"/>
</dbReference>
<evidence type="ECO:0000256" key="1">
    <source>
        <dbReference type="ARBA" id="ARBA00001966"/>
    </source>
</evidence>
<dbReference type="SFLD" id="SFLDS00029">
    <property type="entry name" value="Radical_SAM"/>
    <property type="match status" value="1"/>
</dbReference>
<dbReference type="GO" id="GO:0051539">
    <property type="term" value="F:4 iron, 4 sulfur cluster binding"/>
    <property type="evidence" value="ECO:0007669"/>
    <property type="project" value="UniProtKB-KW"/>
</dbReference>
<dbReference type="PANTHER" id="PTHR30352">
    <property type="entry name" value="PYRUVATE FORMATE-LYASE-ACTIVATING ENZYME"/>
    <property type="match status" value="1"/>
</dbReference>
<gene>
    <name evidence="10" type="ORF">SAMN02746064_01019</name>
</gene>